<accession>A0A426XQD8</accession>
<evidence type="ECO:0000313" key="2">
    <source>
        <dbReference type="EMBL" id="RRT41743.1"/>
    </source>
</evidence>
<dbReference type="Proteomes" id="UP000287651">
    <property type="component" value="Unassembled WGS sequence"/>
</dbReference>
<evidence type="ECO:0000313" key="3">
    <source>
        <dbReference type="Proteomes" id="UP000287651"/>
    </source>
</evidence>
<dbReference type="AlphaFoldDB" id="A0A426XQD8"/>
<dbReference type="EMBL" id="AMZH03018331">
    <property type="protein sequence ID" value="RRT41743.1"/>
    <property type="molecule type" value="Genomic_DNA"/>
</dbReference>
<gene>
    <name evidence="2" type="ORF">B296_00028988</name>
</gene>
<comment type="caution">
    <text evidence="2">The sequence shown here is derived from an EMBL/GenBank/DDBJ whole genome shotgun (WGS) entry which is preliminary data.</text>
</comment>
<proteinExistence type="predicted"/>
<sequence>MLLVCFELKISHGCDGVWWLRRRSPAFSGQGGRRWLLRGWSLASWAHADGLRRGATRVRVWFVGTGSRTVGPTVEAFPLVLRCPNDQPPPLMSKHITAVSLETFRGSDRASTVRAPRVGPVAGTSRAPE</sequence>
<name>A0A426XQD8_ENSVE</name>
<protein>
    <submittedName>
        <fullName evidence="2">Uncharacterized protein</fullName>
    </submittedName>
</protein>
<evidence type="ECO:0000256" key="1">
    <source>
        <dbReference type="SAM" id="MobiDB-lite"/>
    </source>
</evidence>
<organism evidence="2 3">
    <name type="scientific">Ensete ventricosum</name>
    <name type="common">Abyssinian banana</name>
    <name type="synonym">Musa ensete</name>
    <dbReference type="NCBI Taxonomy" id="4639"/>
    <lineage>
        <taxon>Eukaryota</taxon>
        <taxon>Viridiplantae</taxon>
        <taxon>Streptophyta</taxon>
        <taxon>Embryophyta</taxon>
        <taxon>Tracheophyta</taxon>
        <taxon>Spermatophyta</taxon>
        <taxon>Magnoliopsida</taxon>
        <taxon>Liliopsida</taxon>
        <taxon>Zingiberales</taxon>
        <taxon>Musaceae</taxon>
        <taxon>Ensete</taxon>
    </lineage>
</organism>
<reference evidence="2 3" key="1">
    <citation type="journal article" date="2014" name="Agronomy (Basel)">
        <title>A Draft Genome Sequence for Ensete ventricosum, the Drought-Tolerant Tree Against Hunger.</title>
        <authorList>
            <person name="Harrison J."/>
            <person name="Moore K.A."/>
            <person name="Paszkiewicz K."/>
            <person name="Jones T."/>
            <person name="Grant M."/>
            <person name="Ambacheew D."/>
            <person name="Muzemil S."/>
            <person name="Studholme D.J."/>
        </authorList>
    </citation>
    <scope>NUCLEOTIDE SEQUENCE [LARGE SCALE GENOMIC DNA]</scope>
</reference>
<feature type="region of interest" description="Disordered" evidence="1">
    <location>
        <begin position="106"/>
        <end position="129"/>
    </location>
</feature>